<dbReference type="Proteomes" id="UP001059596">
    <property type="component" value="Unassembled WGS sequence"/>
</dbReference>
<dbReference type="AlphaFoldDB" id="A0A9P9YN22"/>
<protein>
    <submittedName>
        <fullName evidence="1">Uncharacterized protein</fullName>
    </submittedName>
</protein>
<accession>A0A9P9YN22</accession>
<sequence length="124" mass="13595">VRFKFQAVFLVESAVDVAVEGAVAACVAVDVRSILLLPSRRAFGGQAKRRQAHTHTNKIGKGETKITTRTAAAATEARTTIKSNWKLKIKSTVLALFQAQSVFPAVFQIELKCKRKLNTKISLK</sequence>
<organism evidence="1 2">
    <name type="scientific">Drosophila gunungcola</name>
    <name type="common">fruit fly</name>
    <dbReference type="NCBI Taxonomy" id="103775"/>
    <lineage>
        <taxon>Eukaryota</taxon>
        <taxon>Metazoa</taxon>
        <taxon>Ecdysozoa</taxon>
        <taxon>Arthropoda</taxon>
        <taxon>Hexapoda</taxon>
        <taxon>Insecta</taxon>
        <taxon>Pterygota</taxon>
        <taxon>Neoptera</taxon>
        <taxon>Endopterygota</taxon>
        <taxon>Diptera</taxon>
        <taxon>Brachycera</taxon>
        <taxon>Muscomorpha</taxon>
        <taxon>Ephydroidea</taxon>
        <taxon>Drosophilidae</taxon>
        <taxon>Drosophila</taxon>
        <taxon>Sophophora</taxon>
    </lineage>
</organism>
<name>A0A9P9YN22_9MUSC</name>
<dbReference type="EMBL" id="JAMKOV010000005">
    <property type="protein sequence ID" value="KAI8039748.1"/>
    <property type="molecule type" value="Genomic_DNA"/>
</dbReference>
<reference evidence="1" key="1">
    <citation type="journal article" date="2023" name="Genome Biol. Evol.">
        <title>Long-read-based Genome Assembly of Drosophila gunungcola Reveals Fewer Chemosensory Genes in Flower-breeding Species.</title>
        <authorList>
            <person name="Negi A."/>
            <person name="Liao B.Y."/>
            <person name="Yeh S.D."/>
        </authorList>
    </citation>
    <scope>NUCLEOTIDE SEQUENCE</scope>
    <source>
        <strain evidence="1">Sukarami</strain>
    </source>
</reference>
<comment type="caution">
    <text evidence="1">The sequence shown here is derived from an EMBL/GenBank/DDBJ whole genome shotgun (WGS) entry which is preliminary data.</text>
</comment>
<proteinExistence type="predicted"/>
<evidence type="ECO:0000313" key="2">
    <source>
        <dbReference type="Proteomes" id="UP001059596"/>
    </source>
</evidence>
<evidence type="ECO:0000313" key="1">
    <source>
        <dbReference type="EMBL" id="KAI8039748.1"/>
    </source>
</evidence>
<feature type="non-terminal residue" evidence="1">
    <location>
        <position position="1"/>
    </location>
</feature>
<gene>
    <name evidence="1" type="ORF">M5D96_007170</name>
</gene>
<keyword evidence="2" id="KW-1185">Reference proteome</keyword>